<proteinExistence type="predicted"/>
<dbReference type="CDD" id="cd00084">
    <property type="entry name" value="HMG-box_SF"/>
    <property type="match status" value="2"/>
</dbReference>
<evidence type="ECO:0000256" key="1">
    <source>
        <dbReference type="ARBA" id="ARBA00004123"/>
    </source>
</evidence>
<evidence type="ECO:0000256" key="5">
    <source>
        <dbReference type="SAM" id="MobiDB-lite"/>
    </source>
</evidence>
<dbReference type="InterPro" id="IPR050342">
    <property type="entry name" value="HMGB"/>
</dbReference>
<keyword evidence="2 4" id="KW-0238">DNA-binding</keyword>
<feature type="domain" description="HMG box" evidence="6">
    <location>
        <begin position="30"/>
        <end position="86"/>
    </location>
</feature>
<accession>K0SIG4</accession>
<comment type="caution">
    <text evidence="7">The sequence shown here is derived from an EMBL/GenBank/DDBJ whole genome shotgun (WGS) entry which is preliminary data.</text>
</comment>
<evidence type="ECO:0000256" key="3">
    <source>
        <dbReference type="ARBA" id="ARBA00023242"/>
    </source>
</evidence>
<dbReference type="PROSITE" id="PS50118">
    <property type="entry name" value="HMG_BOX_2"/>
    <property type="match status" value="2"/>
</dbReference>
<dbReference type="InterPro" id="IPR009071">
    <property type="entry name" value="HMG_box_dom"/>
</dbReference>
<feature type="DNA-binding region" description="HMG box" evidence="4">
    <location>
        <begin position="101"/>
        <end position="159"/>
    </location>
</feature>
<dbReference type="Proteomes" id="UP000266841">
    <property type="component" value="Unassembled WGS sequence"/>
</dbReference>
<keyword evidence="8" id="KW-1185">Reference proteome</keyword>
<dbReference type="eggNOG" id="KOG0381">
    <property type="taxonomic scope" value="Eukaryota"/>
</dbReference>
<dbReference type="GO" id="GO:0003677">
    <property type="term" value="F:DNA binding"/>
    <property type="evidence" value="ECO:0007669"/>
    <property type="project" value="UniProtKB-UniRule"/>
</dbReference>
<dbReference type="AlphaFoldDB" id="K0SIG4"/>
<evidence type="ECO:0000313" key="8">
    <source>
        <dbReference type="Proteomes" id="UP000266841"/>
    </source>
</evidence>
<comment type="subcellular location">
    <subcellularLocation>
        <location evidence="1">Nucleus</location>
    </subcellularLocation>
</comment>
<feature type="region of interest" description="Disordered" evidence="5">
    <location>
        <begin position="230"/>
        <end position="274"/>
    </location>
</feature>
<feature type="region of interest" description="Disordered" evidence="5">
    <location>
        <begin position="162"/>
        <end position="181"/>
    </location>
</feature>
<dbReference type="SMART" id="SM00398">
    <property type="entry name" value="HMG"/>
    <property type="match status" value="2"/>
</dbReference>
<reference evidence="7 8" key="1">
    <citation type="journal article" date="2012" name="Genome Biol.">
        <title>Genome and low-iron response of an oceanic diatom adapted to chronic iron limitation.</title>
        <authorList>
            <person name="Lommer M."/>
            <person name="Specht M."/>
            <person name="Roy A.S."/>
            <person name="Kraemer L."/>
            <person name="Andreson R."/>
            <person name="Gutowska M.A."/>
            <person name="Wolf J."/>
            <person name="Bergner S.V."/>
            <person name="Schilhabel M.B."/>
            <person name="Klostermeier U.C."/>
            <person name="Beiko R.G."/>
            <person name="Rosenstiel P."/>
            <person name="Hippler M."/>
            <person name="Laroche J."/>
        </authorList>
    </citation>
    <scope>NUCLEOTIDE SEQUENCE [LARGE SCALE GENOMIC DNA]</scope>
    <source>
        <strain evidence="7 8">CCMP1005</strain>
    </source>
</reference>
<evidence type="ECO:0000313" key="7">
    <source>
        <dbReference type="EMBL" id="EJK60806.1"/>
    </source>
</evidence>
<dbReference type="SUPFAM" id="SSF47095">
    <property type="entry name" value="HMG-box"/>
    <property type="match status" value="2"/>
</dbReference>
<evidence type="ECO:0000259" key="6">
    <source>
        <dbReference type="PROSITE" id="PS50118"/>
    </source>
</evidence>
<feature type="domain" description="HMG box" evidence="6">
    <location>
        <begin position="101"/>
        <end position="159"/>
    </location>
</feature>
<keyword evidence="3 4" id="KW-0539">Nucleus</keyword>
<dbReference type="PANTHER" id="PTHR48112">
    <property type="entry name" value="HIGH MOBILITY GROUP PROTEIN DSP1"/>
    <property type="match status" value="1"/>
</dbReference>
<dbReference type="Gene3D" id="1.10.30.10">
    <property type="entry name" value="High mobility group box domain"/>
    <property type="match status" value="2"/>
</dbReference>
<dbReference type="Pfam" id="PF09011">
    <property type="entry name" value="HMG_box_2"/>
    <property type="match status" value="1"/>
</dbReference>
<dbReference type="OrthoDB" id="1919336at2759"/>
<feature type="non-terminal residue" evidence="7">
    <location>
        <position position="1"/>
    </location>
</feature>
<dbReference type="PANTHER" id="PTHR48112:SF32">
    <property type="entry name" value="HIGH MOBILITY GROUP PROTEIN B3"/>
    <property type="match status" value="1"/>
</dbReference>
<name>K0SIG4_THAOC</name>
<gene>
    <name evidence="7" type="ORF">THAOC_18782</name>
</gene>
<protein>
    <recommendedName>
        <fullName evidence="6">HMG box domain-containing protein</fullName>
    </recommendedName>
</protein>
<dbReference type="InterPro" id="IPR036910">
    <property type="entry name" value="HMG_box_dom_sf"/>
</dbReference>
<sequence length="593" mass="65899">MHGELSLVFQRNASKSKRGKRIHTADDTTPGAKRSAYTFFTLEMRPKLAKQFPNTSISMMAKLLSEKWRTISPEEKAKYASLAADQDKDDKAVEGPVEVTVKRKANAFNLFTAEKIPKLKATYPNANLGHLAKLIGELWQLITAEEKKRFVDMADKERQNIGAVQDEASVPSENTNGPKDCQTVTLTDNYHVDDEFTCSKEASKCTDSTPGVDELANTTSSLVRDAQEQVALNSSKPNGAPATVKKPTKKRKARGPLPATSSKRRSDRTNLHRKQVESLFQVSTSKLDDQEREIFELKLDKLEKILATEIPSAQYFTIAGGKLFEPAGRISRRSVKHLGRNAGSCKLPALSYESTFEVGETSTCHHWRKRTLESKTYEGLALSLRLLDNYIDKAILTSASSLARKFAKKGGTELAVRCAQRDSETGIFEYFVVTGTKRKGQWNSEIDIDLPSLIQYRVHRQRPYIRPPKTSQTKHKPPPLANKPVIRTQNTTRSEIKAVPKAKAKPPKSDIKAAADAQIKAAVEAHTAETLAQLKISASRGQKCVPGHVMDGLRNRTTLKLKEVRSLGTAMISKKLSLAEEIAVSQYIAFIKR</sequence>
<dbReference type="Pfam" id="PF00505">
    <property type="entry name" value="HMG_box"/>
    <property type="match status" value="1"/>
</dbReference>
<feature type="region of interest" description="Disordered" evidence="5">
    <location>
        <begin position="10"/>
        <end position="29"/>
    </location>
</feature>
<organism evidence="7 8">
    <name type="scientific">Thalassiosira oceanica</name>
    <name type="common">Marine diatom</name>
    <dbReference type="NCBI Taxonomy" id="159749"/>
    <lineage>
        <taxon>Eukaryota</taxon>
        <taxon>Sar</taxon>
        <taxon>Stramenopiles</taxon>
        <taxon>Ochrophyta</taxon>
        <taxon>Bacillariophyta</taxon>
        <taxon>Coscinodiscophyceae</taxon>
        <taxon>Thalassiosirophycidae</taxon>
        <taxon>Thalassiosirales</taxon>
        <taxon>Thalassiosiraceae</taxon>
        <taxon>Thalassiosira</taxon>
    </lineage>
</organism>
<dbReference type="EMBL" id="AGNL01020670">
    <property type="protein sequence ID" value="EJK60806.1"/>
    <property type="molecule type" value="Genomic_DNA"/>
</dbReference>
<evidence type="ECO:0000256" key="2">
    <source>
        <dbReference type="ARBA" id="ARBA00023125"/>
    </source>
</evidence>
<feature type="DNA-binding region" description="HMG box" evidence="4">
    <location>
        <begin position="30"/>
        <end position="86"/>
    </location>
</feature>
<dbReference type="GO" id="GO:0005634">
    <property type="term" value="C:nucleus"/>
    <property type="evidence" value="ECO:0007669"/>
    <property type="project" value="UniProtKB-SubCell"/>
</dbReference>
<feature type="compositionally biased region" description="Polar residues" evidence="5">
    <location>
        <begin position="171"/>
        <end position="181"/>
    </location>
</feature>
<evidence type="ECO:0000256" key="4">
    <source>
        <dbReference type="PROSITE-ProRule" id="PRU00267"/>
    </source>
</evidence>